<keyword evidence="1" id="KW-0175">Coiled coil</keyword>
<protein>
    <submittedName>
        <fullName evidence="2">Uncharacterized protein</fullName>
    </submittedName>
</protein>
<sequence length="428" mass="46634">MPFADNLAARMAKPDFWPLYLFDDQELEAYEEAREDEEAEEEVFRAEFLLDRGLGLRLKFEPGVGYVDLAVLSPESAEAETAGWDDMAHFHPHVMPWPELDLLCRAAALHDPALRHPGPMLALLLRFAFLSEDEDLDAITPLADAAFAAVRPTETSGGAISGAVGVREETRDWFDLRDLRGAGIEWTVRPDGCRAVTQHDRDGMPLYSLREPASDDFPFTTWSRLLVRAAELLDAIRADPAVHTAEVQAALDRCTGPDGHQNLGPLSEALCRAGFSQTALLRAVSEPVAVAEAAWAVETLAGLGQGKLTAAWFGGSPLADSRSWRLSLTLPAAGRPWRFAQEIAGELSAALQEAGLGRAETNGSTSVQSEHGGYVHRADHLEVLIRDDLPGGVRVISQLLHRHQPAATAVLKHAEKPYENIPLVDPST</sequence>
<keyword evidence="3" id="KW-1185">Reference proteome</keyword>
<evidence type="ECO:0000256" key="1">
    <source>
        <dbReference type="SAM" id="Coils"/>
    </source>
</evidence>
<dbReference type="EMBL" id="BMSX01000056">
    <property type="protein sequence ID" value="GGR65076.1"/>
    <property type="molecule type" value="Genomic_DNA"/>
</dbReference>
<dbReference type="Proteomes" id="UP000658320">
    <property type="component" value="Unassembled WGS sequence"/>
</dbReference>
<proteinExistence type="predicted"/>
<reference evidence="2" key="2">
    <citation type="submission" date="2020-09" db="EMBL/GenBank/DDBJ databases">
        <authorList>
            <person name="Sun Q."/>
            <person name="Ohkuma M."/>
        </authorList>
    </citation>
    <scope>NUCLEOTIDE SEQUENCE</scope>
    <source>
        <strain evidence="2">JCM 4346</strain>
    </source>
</reference>
<name>A0A918FPM9_9ACTN</name>
<evidence type="ECO:0000313" key="3">
    <source>
        <dbReference type="Proteomes" id="UP000658320"/>
    </source>
</evidence>
<feature type="coiled-coil region" evidence="1">
    <location>
        <begin position="20"/>
        <end position="47"/>
    </location>
</feature>
<comment type="caution">
    <text evidence="2">The sequence shown here is derived from an EMBL/GenBank/DDBJ whole genome shotgun (WGS) entry which is preliminary data.</text>
</comment>
<evidence type="ECO:0000313" key="2">
    <source>
        <dbReference type="EMBL" id="GGR65076.1"/>
    </source>
</evidence>
<accession>A0A918FPM9</accession>
<dbReference type="AlphaFoldDB" id="A0A918FPM9"/>
<organism evidence="2 3">
    <name type="scientific">Streptomyces aurantiogriseus</name>
    <dbReference type="NCBI Taxonomy" id="66870"/>
    <lineage>
        <taxon>Bacteria</taxon>
        <taxon>Bacillati</taxon>
        <taxon>Actinomycetota</taxon>
        <taxon>Actinomycetes</taxon>
        <taxon>Kitasatosporales</taxon>
        <taxon>Streptomycetaceae</taxon>
        <taxon>Streptomyces</taxon>
    </lineage>
</organism>
<reference evidence="2" key="1">
    <citation type="journal article" date="2014" name="Int. J. Syst. Evol. Microbiol.">
        <title>Complete genome sequence of Corynebacterium casei LMG S-19264T (=DSM 44701T), isolated from a smear-ripened cheese.</title>
        <authorList>
            <consortium name="US DOE Joint Genome Institute (JGI-PGF)"/>
            <person name="Walter F."/>
            <person name="Albersmeier A."/>
            <person name="Kalinowski J."/>
            <person name="Ruckert C."/>
        </authorList>
    </citation>
    <scope>NUCLEOTIDE SEQUENCE</scope>
    <source>
        <strain evidence="2">JCM 4346</strain>
    </source>
</reference>
<gene>
    <name evidence="2" type="ORF">GCM10010251_96930</name>
</gene>
<dbReference type="RefSeq" id="WP_189944414.1">
    <property type="nucleotide sequence ID" value="NZ_BMSX01000056.1"/>
</dbReference>